<gene>
    <name evidence="2" type="ORF">CHIRRI_LOCUS10591</name>
</gene>
<dbReference type="SMART" id="SM00494">
    <property type="entry name" value="ChtBD2"/>
    <property type="match status" value="4"/>
</dbReference>
<dbReference type="SUPFAM" id="SSF57625">
    <property type="entry name" value="Invertebrate chitin-binding proteins"/>
    <property type="match status" value="4"/>
</dbReference>
<evidence type="ECO:0000313" key="3">
    <source>
        <dbReference type="Proteomes" id="UP001153620"/>
    </source>
</evidence>
<protein>
    <recommendedName>
        <fullName evidence="1">Chitin-binding type-2 domain-containing protein</fullName>
    </recommendedName>
</protein>
<proteinExistence type="predicted"/>
<dbReference type="OrthoDB" id="8031570at2759"/>
<dbReference type="EMBL" id="OU895879">
    <property type="protein sequence ID" value="CAG9807745.1"/>
    <property type="molecule type" value="Genomic_DNA"/>
</dbReference>
<organism evidence="2 3">
    <name type="scientific">Chironomus riparius</name>
    <dbReference type="NCBI Taxonomy" id="315576"/>
    <lineage>
        <taxon>Eukaryota</taxon>
        <taxon>Metazoa</taxon>
        <taxon>Ecdysozoa</taxon>
        <taxon>Arthropoda</taxon>
        <taxon>Hexapoda</taxon>
        <taxon>Insecta</taxon>
        <taxon>Pterygota</taxon>
        <taxon>Neoptera</taxon>
        <taxon>Endopterygota</taxon>
        <taxon>Diptera</taxon>
        <taxon>Nematocera</taxon>
        <taxon>Chironomoidea</taxon>
        <taxon>Chironomidae</taxon>
        <taxon>Chironominae</taxon>
        <taxon>Chironomus</taxon>
    </lineage>
</organism>
<dbReference type="PANTHER" id="PTHR20987:SF0">
    <property type="entry name" value="CHITIN-BINDING TYPE-2 DOMAIN-CONTAINING PROTEIN-RELATED"/>
    <property type="match status" value="1"/>
</dbReference>
<sequence length="352" mass="41171">MVKSFPQRAALHEQNVKCTENNFNILWPDYENSQRYYICTENGTQLKNFSCQDSQKFNFYFQKCVVDSEWIMAPDPEDIFKLTENEKNCNNGSGFWVDVGNENQYFLCIDEYTAVRMKCKANEILDLETKSCMIMGENLNESNLFAPSCTADELNLLWPDPISLEHFYRCTNLEQSVRQSCPENQLFEFRIQMCFPITHTTPTLPQRAPNCTEEQLDLRWPDIWNDRNYFTCRTIGEFILHQCAFDQMFYFPLQMCLINPNAPTTQMTTIRTTQPGETTARYPLDPLECNYEDLHLLWPVIDDKHGFFVCVGLAQRERRSCPQVMIFVFQIQACIDDPNFTTRATTSTAIQI</sequence>
<dbReference type="InterPro" id="IPR002557">
    <property type="entry name" value="Chitin-bd_dom"/>
</dbReference>
<keyword evidence="3" id="KW-1185">Reference proteome</keyword>
<name>A0A9N9S198_9DIPT</name>
<dbReference type="AlphaFoldDB" id="A0A9N9S198"/>
<dbReference type="PANTHER" id="PTHR20987">
    <property type="entry name" value="CHITIN-BINDING TYPE-2 DOMAIN-CONTAINING PROTEIN-RELATED"/>
    <property type="match status" value="1"/>
</dbReference>
<evidence type="ECO:0000259" key="1">
    <source>
        <dbReference type="PROSITE" id="PS50940"/>
    </source>
</evidence>
<dbReference type="PROSITE" id="PS50940">
    <property type="entry name" value="CHIT_BIND_II"/>
    <property type="match status" value="2"/>
</dbReference>
<reference evidence="2" key="1">
    <citation type="submission" date="2022-01" db="EMBL/GenBank/DDBJ databases">
        <authorList>
            <person name="King R."/>
        </authorList>
    </citation>
    <scope>NUCLEOTIDE SEQUENCE</scope>
</reference>
<dbReference type="GO" id="GO:0005576">
    <property type="term" value="C:extracellular region"/>
    <property type="evidence" value="ECO:0007669"/>
    <property type="project" value="InterPro"/>
</dbReference>
<accession>A0A9N9S198</accession>
<feature type="domain" description="Chitin-binding type-2" evidence="1">
    <location>
        <begin position="146"/>
        <end position="213"/>
    </location>
</feature>
<feature type="domain" description="Chitin-binding type-2" evidence="1">
    <location>
        <begin position="15"/>
        <end position="64"/>
    </location>
</feature>
<dbReference type="InterPro" id="IPR036508">
    <property type="entry name" value="Chitin-bd_dom_sf"/>
</dbReference>
<reference evidence="2" key="2">
    <citation type="submission" date="2022-10" db="EMBL/GenBank/DDBJ databases">
        <authorList>
            <consortium name="ENA_rothamsted_submissions"/>
            <consortium name="culmorum"/>
            <person name="King R."/>
        </authorList>
    </citation>
    <scope>NUCLEOTIDE SEQUENCE</scope>
</reference>
<dbReference type="Proteomes" id="UP001153620">
    <property type="component" value="Chromosome 3"/>
</dbReference>
<evidence type="ECO:0000313" key="2">
    <source>
        <dbReference type="EMBL" id="CAG9807745.1"/>
    </source>
</evidence>
<dbReference type="GO" id="GO:0008061">
    <property type="term" value="F:chitin binding"/>
    <property type="evidence" value="ECO:0007669"/>
    <property type="project" value="InterPro"/>
</dbReference>